<organism evidence="11 12">
    <name type="scientific">Wickerhamomyces ciferrii (strain ATCC 14091 / BCRC 22168 / CBS 111 / JCM 3599 / NBRC 0793 / NRRL Y-1031 F-60-10)</name>
    <name type="common">Yeast</name>
    <name type="synonym">Pichia ciferrii</name>
    <dbReference type="NCBI Taxonomy" id="1206466"/>
    <lineage>
        <taxon>Eukaryota</taxon>
        <taxon>Fungi</taxon>
        <taxon>Dikarya</taxon>
        <taxon>Ascomycota</taxon>
        <taxon>Saccharomycotina</taxon>
        <taxon>Saccharomycetes</taxon>
        <taxon>Phaffomycetales</taxon>
        <taxon>Wickerhamomycetaceae</taxon>
        <taxon>Wickerhamomyces</taxon>
    </lineage>
</organism>
<keyword evidence="3 9" id="KW-0732">Signal</keyword>
<evidence type="ECO:0000313" key="12">
    <source>
        <dbReference type="Proteomes" id="UP000009328"/>
    </source>
</evidence>
<dbReference type="GO" id="GO:0071944">
    <property type="term" value="C:cell periphery"/>
    <property type="evidence" value="ECO:0007669"/>
    <property type="project" value="UniProtKB-ARBA"/>
</dbReference>
<keyword evidence="12" id="KW-1185">Reference proteome</keyword>
<dbReference type="PROSITE" id="PS00141">
    <property type="entry name" value="ASP_PROTEASE"/>
    <property type="match status" value="2"/>
</dbReference>
<keyword evidence="5 7" id="KW-0378">Hydrolase</keyword>
<name>K0KD48_WICCF</name>
<dbReference type="MEROPS" id="A01.030"/>
<feature type="domain" description="Peptidase A1" evidence="10">
    <location>
        <begin position="69"/>
        <end position="451"/>
    </location>
</feature>
<dbReference type="InterPro" id="IPR033121">
    <property type="entry name" value="PEPTIDASE_A1"/>
</dbReference>
<feature type="region of interest" description="Disordered" evidence="8">
    <location>
        <begin position="472"/>
        <end position="553"/>
    </location>
</feature>
<dbReference type="EC" id="3.4.23.41" evidence="11"/>
<dbReference type="InterPro" id="IPR001461">
    <property type="entry name" value="Aspartic_peptidase_A1"/>
</dbReference>
<evidence type="ECO:0000256" key="4">
    <source>
        <dbReference type="ARBA" id="ARBA00022750"/>
    </source>
</evidence>
<dbReference type="PRINTS" id="PR00792">
    <property type="entry name" value="PEPSIN"/>
</dbReference>
<comment type="similarity">
    <text evidence="1 7">Belongs to the peptidase A1 family.</text>
</comment>
<feature type="region of interest" description="Disordered" evidence="8">
    <location>
        <begin position="128"/>
        <end position="163"/>
    </location>
</feature>
<dbReference type="CDD" id="cd05474">
    <property type="entry name" value="SAP_like"/>
    <property type="match status" value="1"/>
</dbReference>
<evidence type="ECO:0000256" key="7">
    <source>
        <dbReference type="RuleBase" id="RU000454"/>
    </source>
</evidence>
<dbReference type="HOGENOM" id="CLU_013253_9_1_1"/>
<dbReference type="PROSITE" id="PS51767">
    <property type="entry name" value="PEPTIDASE_A1"/>
    <property type="match status" value="1"/>
</dbReference>
<evidence type="ECO:0000256" key="6">
    <source>
        <dbReference type="PIRSR" id="PIRSR601461-1"/>
    </source>
</evidence>
<dbReference type="AlphaFoldDB" id="K0KD48"/>
<gene>
    <name evidence="11" type="ORF">BN7_340</name>
</gene>
<proteinExistence type="inferred from homology"/>
<evidence type="ECO:0000256" key="2">
    <source>
        <dbReference type="ARBA" id="ARBA00022670"/>
    </source>
</evidence>
<sequence length="576" mass="61981">MKLSSLLSITGLLSFAIAKNIAGIQGLNFQISKGDSFATSHNSKKPYLIKRDGPEGTIETELINEISFYSVNLRIGDHEDEVTVLVDTGSSDLWVTGSNNPYCSTGSNSRRELGGEGQSKGRLISDLNIPNLDNIHKKPDSTNNGGTQGSQTRPSSSQATIDCSEHGTFDISGSSSFQSNNTDFYIVYADRTFARGTWGYDNVNVGGTNVSSLSFAVANQTNSTVGVLGIGLEELETTYSGTSNRGSPYRYRNLPSQLVQDQLINKRVYSLFLDSSDADSGTILFGGVDHSKYSGTLITVPMINTLQSRGFQNVIRLEITLSGVGLQNDRTERTVTTQRYPALLDSGTTLTYMPSQLVRQIASVLNADYSRSTGYYITRCYGANDGYIVYNFQGKLIHVPLQDIVLRTSTSNSQCVLGLFESGDDSLILGDSFLRSAYVVYDLDDLEISLAQANYDSGDSQFEVISDSVPSASRASDYSSTWEENDSRRTDDSNGNIFTNSDESQAVSTSAGGGNDNRSGSSSTSSRASSTSSSGIGSSSNSNTGNNRDSSASNLQNSSWLMILMIFGLTIGVISI</sequence>
<evidence type="ECO:0000313" key="11">
    <source>
        <dbReference type="EMBL" id="CCH40806.1"/>
    </source>
</evidence>
<dbReference type="EMBL" id="CAIF01000006">
    <property type="protein sequence ID" value="CCH40806.1"/>
    <property type="molecule type" value="Genomic_DNA"/>
</dbReference>
<dbReference type="InParanoid" id="K0KD48"/>
<protein>
    <submittedName>
        <fullName evidence="11">Aspartic proteinase 3</fullName>
        <ecNumber evidence="11">3.4.23.41</ecNumber>
    </submittedName>
</protein>
<comment type="caution">
    <text evidence="11">The sequence shown here is derived from an EMBL/GenBank/DDBJ whole genome shotgun (WGS) entry which is preliminary data.</text>
</comment>
<evidence type="ECO:0000259" key="10">
    <source>
        <dbReference type="PROSITE" id="PS51767"/>
    </source>
</evidence>
<dbReference type="InterPro" id="IPR001969">
    <property type="entry name" value="Aspartic_peptidase_AS"/>
</dbReference>
<feature type="compositionally biased region" description="Polar residues" evidence="8">
    <location>
        <begin position="472"/>
        <end position="482"/>
    </location>
</feature>
<keyword evidence="2 7" id="KW-0645">Protease</keyword>
<dbReference type="Pfam" id="PF00026">
    <property type="entry name" value="Asp"/>
    <property type="match status" value="1"/>
</dbReference>
<dbReference type="eggNOG" id="KOG1339">
    <property type="taxonomic scope" value="Eukaryota"/>
</dbReference>
<dbReference type="FunFam" id="2.40.70.10:FF:000023">
    <property type="entry name" value="Aspartic protease"/>
    <property type="match status" value="1"/>
</dbReference>
<dbReference type="STRING" id="1206466.K0KD48"/>
<feature type="signal peptide" evidence="9">
    <location>
        <begin position="1"/>
        <end position="18"/>
    </location>
</feature>
<feature type="active site" evidence="6">
    <location>
        <position position="87"/>
    </location>
</feature>
<feature type="active site" evidence="6">
    <location>
        <position position="345"/>
    </location>
</feature>
<keyword evidence="4 7" id="KW-0064">Aspartyl protease</keyword>
<evidence type="ECO:0000256" key="3">
    <source>
        <dbReference type="ARBA" id="ARBA00022729"/>
    </source>
</evidence>
<dbReference type="PANTHER" id="PTHR47966:SF65">
    <property type="entry name" value="ASPARTIC-TYPE ENDOPEPTIDASE"/>
    <property type="match status" value="1"/>
</dbReference>
<accession>K0KD48</accession>
<dbReference type="PANTHER" id="PTHR47966">
    <property type="entry name" value="BETA-SITE APP-CLEAVING ENZYME, ISOFORM A-RELATED"/>
    <property type="match status" value="1"/>
</dbReference>
<dbReference type="Gene3D" id="2.40.70.10">
    <property type="entry name" value="Acid Proteases"/>
    <property type="match status" value="2"/>
</dbReference>
<dbReference type="SUPFAM" id="SSF50630">
    <property type="entry name" value="Acid proteases"/>
    <property type="match status" value="1"/>
</dbReference>
<dbReference type="InterPro" id="IPR033876">
    <property type="entry name" value="SAP-like"/>
</dbReference>
<dbReference type="InterPro" id="IPR021109">
    <property type="entry name" value="Peptidase_aspartic_dom_sf"/>
</dbReference>
<evidence type="ECO:0000256" key="8">
    <source>
        <dbReference type="SAM" id="MobiDB-lite"/>
    </source>
</evidence>
<feature type="compositionally biased region" description="Polar residues" evidence="8">
    <location>
        <begin position="493"/>
        <end position="509"/>
    </location>
</feature>
<evidence type="ECO:0000256" key="1">
    <source>
        <dbReference type="ARBA" id="ARBA00007447"/>
    </source>
</evidence>
<feature type="chain" id="PRO_5003836008" evidence="9">
    <location>
        <begin position="19"/>
        <end position="576"/>
    </location>
</feature>
<dbReference type="FunCoup" id="K0KD48">
    <property type="interactions" value="397"/>
</dbReference>
<feature type="compositionally biased region" description="Polar residues" evidence="8">
    <location>
        <begin position="141"/>
        <end position="161"/>
    </location>
</feature>
<feature type="compositionally biased region" description="Low complexity" evidence="8">
    <location>
        <begin position="516"/>
        <end position="551"/>
    </location>
</feature>
<dbReference type="GO" id="GO:0004190">
    <property type="term" value="F:aspartic-type endopeptidase activity"/>
    <property type="evidence" value="ECO:0007669"/>
    <property type="project" value="UniProtKB-KW"/>
</dbReference>
<evidence type="ECO:0000256" key="5">
    <source>
        <dbReference type="ARBA" id="ARBA00022801"/>
    </source>
</evidence>
<reference evidence="11 12" key="1">
    <citation type="journal article" date="2012" name="Eukaryot. Cell">
        <title>Draft genome sequence of Wickerhamomyces ciferrii NRRL Y-1031 F-60-10.</title>
        <authorList>
            <person name="Schneider J."/>
            <person name="Andrea H."/>
            <person name="Blom J."/>
            <person name="Jaenicke S."/>
            <person name="Ruckert C."/>
            <person name="Schorsch C."/>
            <person name="Szczepanowski R."/>
            <person name="Farwick M."/>
            <person name="Goesmann A."/>
            <person name="Puhler A."/>
            <person name="Schaffer S."/>
            <person name="Tauch A."/>
            <person name="Kohler T."/>
            <person name="Brinkrolf K."/>
        </authorList>
    </citation>
    <scope>NUCLEOTIDE SEQUENCE [LARGE SCALE GENOMIC DNA]</scope>
    <source>
        <strain evidence="12">ATCC 14091 / BCRC 22168 / CBS 111 / JCM 3599 / NBRC 0793 / NRRL Y-1031 F-60-10</strain>
    </source>
</reference>
<dbReference type="GO" id="GO:0006508">
    <property type="term" value="P:proteolysis"/>
    <property type="evidence" value="ECO:0007669"/>
    <property type="project" value="UniProtKB-KW"/>
</dbReference>
<dbReference type="Proteomes" id="UP000009328">
    <property type="component" value="Unassembled WGS sequence"/>
</dbReference>
<evidence type="ECO:0000256" key="9">
    <source>
        <dbReference type="SAM" id="SignalP"/>
    </source>
</evidence>